<feature type="transmembrane region" description="Helical" evidence="1">
    <location>
        <begin position="116"/>
        <end position="132"/>
    </location>
</feature>
<dbReference type="EMBL" id="JACHLI010000024">
    <property type="protein sequence ID" value="MBB4866099.1"/>
    <property type="molecule type" value="Genomic_DNA"/>
</dbReference>
<dbReference type="Proteomes" id="UP000566995">
    <property type="component" value="Unassembled WGS sequence"/>
</dbReference>
<sequence length="330" mass="35815">MIETIPMWKMLMETKGKAAGLTVLVLLPVLIVAGAGMFLDGLRSGQKHQAVMGFIGLIFFGACTLVFAPAKKYIPGKTFKFYRDKRLTTQSAINYGYGLVTLIVAAYWVLAPGHTGTAVVFWLLGFLGLYFYSKSLKFHADIDFSANEYLATALGFAVGEKILVSYQNFYLDEIEAGSNAFAATATKLIVASFDGVSWKKLSRDLDQVSHIGIIGDEDQRYFVKLQFSDGACVLLCVGLYEKITSSPTLVIRKLLETIDASLLGGSGATQAAPRRRVVASSEVPVATLQASAPETTPVSPVPMRNIELSSEAFTAIRDAEEITPGRQLEI</sequence>
<keyword evidence="1" id="KW-1133">Transmembrane helix</keyword>
<feature type="transmembrane region" description="Helical" evidence="1">
    <location>
        <begin position="50"/>
        <end position="70"/>
    </location>
</feature>
<organism evidence="2 3">
    <name type="scientific">Pseudomonas nitroreducens</name>
    <dbReference type="NCBI Taxonomy" id="46680"/>
    <lineage>
        <taxon>Bacteria</taxon>
        <taxon>Pseudomonadati</taxon>
        <taxon>Pseudomonadota</taxon>
        <taxon>Gammaproteobacteria</taxon>
        <taxon>Pseudomonadales</taxon>
        <taxon>Pseudomonadaceae</taxon>
        <taxon>Pseudomonas</taxon>
    </lineage>
</organism>
<keyword evidence="1" id="KW-0472">Membrane</keyword>
<protein>
    <submittedName>
        <fullName evidence="2">Uncharacterized protein</fullName>
    </submittedName>
</protein>
<accession>A0A7W7KNJ2</accession>
<comment type="caution">
    <text evidence="2">The sequence shown here is derived from an EMBL/GenBank/DDBJ whole genome shotgun (WGS) entry which is preliminary data.</text>
</comment>
<dbReference type="AlphaFoldDB" id="A0A7W7KNJ2"/>
<gene>
    <name evidence="2" type="ORF">HNP46_005004</name>
</gene>
<reference evidence="2 3" key="1">
    <citation type="submission" date="2020-08" db="EMBL/GenBank/DDBJ databases">
        <title>Functional genomics of gut bacteria from endangered species of beetles.</title>
        <authorList>
            <person name="Carlos-Shanley C."/>
        </authorList>
    </citation>
    <scope>NUCLEOTIDE SEQUENCE [LARGE SCALE GENOMIC DNA]</scope>
    <source>
        <strain evidence="2 3">S00179</strain>
    </source>
</reference>
<evidence type="ECO:0000313" key="2">
    <source>
        <dbReference type="EMBL" id="MBB4866099.1"/>
    </source>
</evidence>
<keyword evidence="1" id="KW-0812">Transmembrane</keyword>
<name>A0A7W7KNJ2_PSENT</name>
<proteinExistence type="predicted"/>
<dbReference type="RefSeq" id="WP_184594262.1">
    <property type="nucleotide sequence ID" value="NZ_JACHLI010000024.1"/>
</dbReference>
<evidence type="ECO:0000313" key="3">
    <source>
        <dbReference type="Proteomes" id="UP000566995"/>
    </source>
</evidence>
<feature type="transmembrane region" description="Helical" evidence="1">
    <location>
        <begin position="91"/>
        <end position="110"/>
    </location>
</feature>
<evidence type="ECO:0000256" key="1">
    <source>
        <dbReference type="SAM" id="Phobius"/>
    </source>
</evidence>